<dbReference type="Pfam" id="PF00100">
    <property type="entry name" value="Zona_pellucida"/>
    <property type="match status" value="1"/>
</dbReference>
<dbReference type="Pfam" id="PF00431">
    <property type="entry name" value="CUB"/>
    <property type="match status" value="1"/>
</dbReference>
<dbReference type="EMBL" id="AJ310632">
    <property type="protein sequence ID" value="CAC83962.1"/>
    <property type="molecule type" value="mRNA"/>
</dbReference>
<dbReference type="SMART" id="SM00042">
    <property type="entry name" value="CUB"/>
    <property type="match status" value="1"/>
</dbReference>
<dbReference type="SMART" id="SM00241">
    <property type="entry name" value="ZP"/>
    <property type="match status" value="1"/>
</dbReference>
<dbReference type="PANTHER" id="PTHR14002">
    <property type="entry name" value="ENDOGLIN/TGF-BETA RECEPTOR TYPE III"/>
    <property type="match status" value="1"/>
</dbReference>
<keyword evidence="2 3" id="KW-1015">Disulfide bond</keyword>
<dbReference type="PANTHER" id="PTHR14002:SF43">
    <property type="entry name" value="DELTA-LIKE PROTEIN"/>
    <property type="match status" value="1"/>
</dbReference>
<name>Q95PP6_OIKDI</name>
<feature type="disulfide bond" evidence="3">
    <location>
        <begin position="33"/>
        <end position="60"/>
    </location>
</feature>
<keyword evidence="1" id="KW-0732">Signal</keyword>
<dbReference type="InterPro" id="IPR035914">
    <property type="entry name" value="Sperma_CUB_dom_sf"/>
</dbReference>
<dbReference type="PROSITE" id="PS51034">
    <property type="entry name" value="ZP_2"/>
    <property type="match status" value="1"/>
</dbReference>
<dbReference type="InterPro" id="IPR042235">
    <property type="entry name" value="ZP-C_dom"/>
</dbReference>
<protein>
    <submittedName>
        <fullName evidence="7">Oikosin 6D protein</fullName>
    </submittedName>
</protein>
<sequence>MKISQLLVTAVVGKPAEEGIAPRFSVSRTTEQCGGSFIGETVVDIRSPGFPGNYADNLNCVWVVQHDCANSFTITPRSFKIEHEAYCDYDSLTIKSVGAPGSDEFCGDKDFVYNSDSSSCSGSSSSWCSSGFSSELDESFNALIEPITKLGNELNIVFKTDNGVNKPGFDIQITANLDNSCSADSSADNSAGSSADSSADSSANNSADDSPDDSADDTVQTASCFDGNNGGCSHHCSASVCSCPPCWTLGADGKQCEFEAGKAQVTCSGAGAEITIDKCALVGIDQSSIHLTDTTCSATEENADSWKIVTGFSDCGTQLGFSEDKFTLQNTLNLGYAVVGGRVVSRKYEIDFSCSYNNIATASSTIQASNVLFGDITFDINQDQPAELSFEFGLSFYVSDAYTTQADLTNGAFQPGNPLFARIAPTSALADSLEFSVGKCTVEDKLISESLVILDSCPVDGTNFAFQATQSDTTAVEFSFEGFVFPTSADDTTIDISCEVNVCPNNSPECLKLCFEG</sequence>
<feature type="region of interest" description="Disordered" evidence="4">
    <location>
        <begin position="187"/>
        <end position="218"/>
    </location>
</feature>
<evidence type="ECO:0000256" key="2">
    <source>
        <dbReference type="ARBA" id="ARBA00023157"/>
    </source>
</evidence>
<dbReference type="PROSITE" id="PS01180">
    <property type="entry name" value="CUB"/>
    <property type="match status" value="1"/>
</dbReference>
<dbReference type="Gene3D" id="2.60.120.290">
    <property type="entry name" value="Spermadhesin, CUB domain"/>
    <property type="match status" value="1"/>
</dbReference>
<evidence type="ECO:0000256" key="3">
    <source>
        <dbReference type="PROSITE-ProRule" id="PRU00059"/>
    </source>
</evidence>
<evidence type="ECO:0000259" key="6">
    <source>
        <dbReference type="PROSITE" id="PS51034"/>
    </source>
</evidence>
<evidence type="ECO:0000259" key="5">
    <source>
        <dbReference type="PROSITE" id="PS01180"/>
    </source>
</evidence>
<evidence type="ECO:0000256" key="1">
    <source>
        <dbReference type="ARBA" id="ARBA00022729"/>
    </source>
</evidence>
<feature type="domain" description="CUB" evidence="5">
    <location>
        <begin position="33"/>
        <end position="176"/>
    </location>
</feature>
<dbReference type="Gene3D" id="2.60.40.4100">
    <property type="entry name" value="Zona pellucida, ZP-C domain"/>
    <property type="match status" value="1"/>
</dbReference>
<dbReference type="SUPFAM" id="SSF49854">
    <property type="entry name" value="Spermadhesin, CUB domain"/>
    <property type="match status" value="1"/>
</dbReference>
<organism evidence="7">
    <name type="scientific">Oikopleura dioica</name>
    <name type="common">Tunicate</name>
    <dbReference type="NCBI Taxonomy" id="34765"/>
    <lineage>
        <taxon>Eukaryota</taxon>
        <taxon>Metazoa</taxon>
        <taxon>Chordata</taxon>
        <taxon>Tunicata</taxon>
        <taxon>Appendicularia</taxon>
        <taxon>Copelata</taxon>
        <taxon>Oikopleuridae</taxon>
        <taxon>Oikopleura</taxon>
    </lineage>
</organism>
<evidence type="ECO:0000256" key="4">
    <source>
        <dbReference type="SAM" id="MobiDB-lite"/>
    </source>
</evidence>
<dbReference type="Gene3D" id="2.60.40.3210">
    <property type="entry name" value="Zona pellucida, ZP-N domain"/>
    <property type="match status" value="1"/>
</dbReference>
<accession>Q95PP6</accession>
<dbReference type="InterPro" id="IPR055355">
    <property type="entry name" value="ZP-C"/>
</dbReference>
<dbReference type="InterPro" id="IPR000859">
    <property type="entry name" value="CUB_dom"/>
</dbReference>
<evidence type="ECO:0000313" key="7">
    <source>
        <dbReference type="EMBL" id="CAC83962.1"/>
    </source>
</evidence>
<feature type="domain" description="ZP" evidence="6">
    <location>
        <begin position="266"/>
        <end position="517"/>
    </location>
</feature>
<feature type="compositionally biased region" description="Low complexity" evidence="4">
    <location>
        <begin position="187"/>
        <end position="208"/>
    </location>
</feature>
<proteinExistence type="evidence at transcript level"/>
<comment type="caution">
    <text evidence="3">Lacks conserved residue(s) required for the propagation of feature annotation.</text>
</comment>
<dbReference type="AlphaFoldDB" id="Q95PP6"/>
<dbReference type="CDD" id="cd00041">
    <property type="entry name" value="CUB"/>
    <property type="match status" value="1"/>
</dbReference>
<dbReference type="Gene3D" id="2.10.25.10">
    <property type="entry name" value="Laminin"/>
    <property type="match status" value="1"/>
</dbReference>
<reference evidence="7" key="1">
    <citation type="journal article" date="2001" name="Dev. Biol.">
        <title>Diverse genes expressed in distinct regions of the trunk epithelium define a monolayer cellular template for construction of the oikopleurid house.</title>
        <authorList>
            <person name="Thompson E.M."/>
            <person name="Kallesoe T."/>
            <person name="Spada F."/>
        </authorList>
    </citation>
    <scope>NUCLEOTIDE SEQUENCE</scope>
</reference>
<dbReference type="InterPro" id="IPR001507">
    <property type="entry name" value="ZP_dom"/>
</dbReference>